<gene>
    <name evidence="1" type="ORF">OM075_23175</name>
</gene>
<dbReference type="InterPro" id="IPR024508">
    <property type="entry name" value="DUF3226"/>
</dbReference>
<name>A0AAE3M9P6_9BACT</name>
<proteinExistence type="predicted"/>
<sequence>MTMKFGGGNMENIKIFVEGIADDKFIRDYIKSTFEITLEKKHIHNCGGWKNIFEEDSVNEFIQCKFNGIKPLVIFDADTPEKENGGVKSRKKEIIEKLSALDIHIGESQIFLFPNDNSNGDLETLLEQIITKENTPIFDCWNGFEKCIERKSVEVGKGLTIPAKKAKIHTYCTVLLPDSNSGREKAKEQHRDYTNKSHWDIGNIALNPLKDFLHEYSSK</sequence>
<evidence type="ECO:0000313" key="1">
    <source>
        <dbReference type="EMBL" id="MCW3789384.1"/>
    </source>
</evidence>
<reference evidence="1" key="1">
    <citation type="submission" date="2022-10" db="EMBL/GenBank/DDBJ databases">
        <authorList>
            <person name="Yu W.X."/>
        </authorList>
    </citation>
    <scope>NUCLEOTIDE SEQUENCE</scope>
    <source>
        <strain evidence="1">AAT</strain>
    </source>
</reference>
<comment type="caution">
    <text evidence="1">The sequence shown here is derived from an EMBL/GenBank/DDBJ whole genome shotgun (WGS) entry which is preliminary data.</text>
</comment>
<dbReference type="Pfam" id="PF11536">
    <property type="entry name" value="DUF3226"/>
    <property type="match status" value="1"/>
</dbReference>
<accession>A0AAE3M9P6</accession>
<dbReference type="Proteomes" id="UP001209229">
    <property type="component" value="Unassembled WGS sequence"/>
</dbReference>
<organism evidence="1 2">
    <name type="scientific">Plebeiibacterium sediminum</name>
    <dbReference type="NCBI Taxonomy" id="2992112"/>
    <lineage>
        <taxon>Bacteria</taxon>
        <taxon>Pseudomonadati</taxon>
        <taxon>Bacteroidota</taxon>
        <taxon>Bacteroidia</taxon>
        <taxon>Marinilabiliales</taxon>
        <taxon>Marinilabiliaceae</taxon>
        <taxon>Plebeiibacterium</taxon>
    </lineage>
</organism>
<evidence type="ECO:0000313" key="2">
    <source>
        <dbReference type="Proteomes" id="UP001209229"/>
    </source>
</evidence>
<protein>
    <submittedName>
        <fullName evidence="1">Uncharacterized protein</fullName>
    </submittedName>
</protein>
<keyword evidence="2" id="KW-1185">Reference proteome</keyword>
<dbReference type="EMBL" id="JAPDPJ010000104">
    <property type="protein sequence ID" value="MCW3789384.1"/>
    <property type="molecule type" value="Genomic_DNA"/>
</dbReference>
<dbReference type="AlphaFoldDB" id="A0AAE3M9P6"/>
<dbReference type="RefSeq" id="WP_301192939.1">
    <property type="nucleotide sequence ID" value="NZ_JAPDPJ010000104.1"/>
</dbReference>